<evidence type="ECO:0000256" key="6">
    <source>
        <dbReference type="ARBA" id="ARBA00023136"/>
    </source>
</evidence>
<evidence type="ECO:0000256" key="4">
    <source>
        <dbReference type="ARBA" id="ARBA00022525"/>
    </source>
</evidence>
<evidence type="ECO:0000256" key="2">
    <source>
        <dbReference type="ARBA" id="ARBA00004442"/>
    </source>
</evidence>
<dbReference type="Gene3D" id="3.30.200.20">
    <property type="entry name" value="Phosphorylase Kinase, domain 1"/>
    <property type="match status" value="1"/>
</dbReference>
<dbReference type="GO" id="GO:0005524">
    <property type="term" value="F:ATP binding"/>
    <property type="evidence" value="ECO:0007669"/>
    <property type="project" value="InterPro"/>
</dbReference>
<dbReference type="InterPro" id="IPR011009">
    <property type="entry name" value="Kinase-like_dom_sf"/>
</dbReference>
<keyword evidence="6 8" id="KW-0472">Membrane</keyword>
<keyword evidence="8" id="KW-0812">Transmembrane</keyword>
<sequence>MSPLKICHFFTLSIILMILQLLSLMKSTNSIPVFYVDNHNHNNYNHTSCGLSPNSPCPSITLVLEQIESHPSLYNKSGHVYIASSHQVYDERNFEAKLFPFEEIILEGGWNYDENNNYNNYNNYNNKASQPETIIENFITLLARQMTAKKIHFVNWSKSNNRDIPEIAYFHECKFENITLRSIVSYQISSFEKCQFVNSSRFLVPANTSILDSNFTQSSIEFIGDLNPTISSFQVSHSRFYASRIDIPVVNTRSIFSGVVNECLFEQSDWSLTNLHELNVSQTQLKHSIIMSSFTDMIRVDDCSMTEQSSIQIQSGKLINFSNSKFYNSMLSVTSSMAVQIRTCSFYNNTENVSVKIRDSGVSVDYCHFQNNQKGAIWLNNENVWNFPLSILASKFVNNRRNMKDDDGTPRSSMDDDRPYGGGALFLSHSSLSLFDCDFIGNQAINGGAIMAEHFNYLEISYSTFTNNTAMENGGAIYYLQRNAAIHGNDSHNSLFSHRTVADDLDFYLSSCSFFNNHAHVKGGALYLSQHEQYGEYISTSLDFSCMNNSANYAGGCLFVENMMGAIDQTKSKFEGNSALSYGSLTAGPLRNISFEISIVESYKEMTPTRRIFKNPEIPQLRLYPGYKIPFVNVSIWNEGVEKLKHAEKRISIQKFEQENGVTFFQNSELHEFTIRDFNVLALNDTKQIVKALLYIDETASIEMNILIEECPIGMMLYTFTSFGGICVELPKPNLGLIIPLALLGLVLTCFILIMLVYGMKCIIHRLHRLYKKEASERAFERVLNYSKVELWNEDQDTFNETTNLLQSVKPISSLSQKYVIPIEEIQVGKRIAEGSNGSVYIANWHGTTVALKTLKEEQEMDDKDFEREAVLLSSLRHPNIVNFLGVCMSALNKKHLIQEYLPRGSLEKLIFECRKGIQFVTVKQKIEILLGIARGMAYLHGIKPKPVIHRDLKPANILLDHWLNSKVCDFGLSRIKGTATSATTQVGTFFYMANEMIEGKSYNEKVDVFSFGIIMWELFFEESPYNNFNSDKLYKVKREEEENSAGCGLSVVFQVAKGLRPVIPFSTIQEQKEWTTEFVLGRKDRVQQGATLETLIQVENEYFQVMKECWDATPENRPSFLTIIERLNQCLKLFE</sequence>
<dbReference type="Pfam" id="PF02415">
    <property type="entry name" value="Chlam_PMP"/>
    <property type="match status" value="2"/>
</dbReference>
<accession>A0AA88GK02</accession>
<proteinExistence type="predicted"/>
<evidence type="ECO:0000256" key="5">
    <source>
        <dbReference type="ARBA" id="ARBA00022729"/>
    </source>
</evidence>
<keyword evidence="7" id="KW-0998">Cell outer membrane</keyword>
<dbReference type="RefSeq" id="XP_044547230.1">
    <property type="nucleotide sequence ID" value="XM_044695739.1"/>
</dbReference>
<feature type="transmembrane region" description="Helical" evidence="8">
    <location>
        <begin position="737"/>
        <end position="759"/>
    </location>
</feature>
<keyword evidence="12" id="KW-1185">Reference proteome</keyword>
<evidence type="ECO:0000256" key="7">
    <source>
        <dbReference type="ARBA" id="ARBA00023237"/>
    </source>
</evidence>
<evidence type="ECO:0000313" key="12">
    <source>
        <dbReference type="Proteomes" id="UP000816034"/>
    </source>
</evidence>
<dbReference type="InterPro" id="IPR051681">
    <property type="entry name" value="Ser/Thr_Kinases-Pseudokinases"/>
</dbReference>
<keyword evidence="5 9" id="KW-0732">Signal</keyword>
<feature type="signal peptide" evidence="9">
    <location>
        <begin position="1"/>
        <end position="30"/>
    </location>
</feature>
<reference evidence="11 12" key="1">
    <citation type="journal article" date="2018" name="BMC Genomics">
        <title>The genome of Naegleria lovaniensis, the basis for a comparative approach to unravel pathogenicity factors of the human pathogenic amoeba N. fowleri.</title>
        <authorList>
            <person name="Liechti N."/>
            <person name="Schurch N."/>
            <person name="Bruggmann R."/>
            <person name="Wittwer M."/>
        </authorList>
    </citation>
    <scope>NUCLEOTIDE SEQUENCE [LARGE SCALE GENOMIC DNA]</scope>
    <source>
        <strain evidence="11 12">ATCC 30569</strain>
    </source>
</reference>
<evidence type="ECO:0000256" key="9">
    <source>
        <dbReference type="SAM" id="SignalP"/>
    </source>
</evidence>
<evidence type="ECO:0000259" key="10">
    <source>
        <dbReference type="PROSITE" id="PS50011"/>
    </source>
</evidence>
<name>A0AA88GK02_NAELO</name>
<comment type="caution">
    <text evidence="11">The sequence shown here is derived from an EMBL/GenBank/DDBJ whole genome shotgun (WGS) entry which is preliminary data.</text>
</comment>
<protein>
    <recommendedName>
        <fullName evidence="10">Protein kinase domain-containing protein</fullName>
    </recommendedName>
</protein>
<organism evidence="11 12">
    <name type="scientific">Naegleria lovaniensis</name>
    <name type="common">Amoeba</name>
    <dbReference type="NCBI Taxonomy" id="51637"/>
    <lineage>
        <taxon>Eukaryota</taxon>
        <taxon>Discoba</taxon>
        <taxon>Heterolobosea</taxon>
        <taxon>Tetramitia</taxon>
        <taxon>Eutetramitia</taxon>
        <taxon>Vahlkampfiidae</taxon>
        <taxon>Naegleria</taxon>
    </lineage>
</organism>
<dbReference type="GO" id="GO:0004674">
    <property type="term" value="F:protein serine/threonine kinase activity"/>
    <property type="evidence" value="ECO:0007669"/>
    <property type="project" value="TreeGrafter"/>
</dbReference>
<evidence type="ECO:0000256" key="8">
    <source>
        <dbReference type="SAM" id="Phobius"/>
    </source>
</evidence>
<dbReference type="GO" id="GO:0005576">
    <property type="term" value="C:extracellular region"/>
    <property type="evidence" value="ECO:0007669"/>
    <property type="project" value="UniProtKB-SubCell"/>
</dbReference>
<dbReference type="PROSITE" id="PS50011">
    <property type="entry name" value="PROTEIN_KINASE_DOM"/>
    <property type="match status" value="1"/>
</dbReference>
<dbReference type="AlphaFoldDB" id="A0AA88GK02"/>
<dbReference type="Pfam" id="PF00069">
    <property type="entry name" value="Pkinase"/>
    <property type="match status" value="1"/>
</dbReference>
<dbReference type="InterPro" id="IPR000719">
    <property type="entry name" value="Prot_kinase_dom"/>
</dbReference>
<dbReference type="PANTHER" id="PTHR44329:SF289">
    <property type="entry name" value="SERINE_THREONINE-PROTEIN KINASE VIK"/>
    <property type="match status" value="1"/>
</dbReference>
<dbReference type="Proteomes" id="UP000816034">
    <property type="component" value="Unassembled WGS sequence"/>
</dbReference>
<dbReference type="EMBL" id="PYSW02000026">
    <property type="protein sequence ID" value="KAG2381550.1"/>
    <property type="molecule type" value="Genomic_DNA"/>
</dbReference>
<dbReference type="GeneID" id="68098389"/>
<dbReference type="Gene3D" id="1.10.510.10">
    <property type="entry name" value="Transferase(Phosphotransferase) domain 1"/>
    <property type="match status" value="1"/>
</dbReference>
<feature type="chain" id="PRO_5041723672" description="Protein kinase domain-containing protein" evidence="9">
    <location>
        <begin position="31"/>
        <end position="1136"/>
    </location>
</feature>
<dbReference type="PANTHER" id="PTHR44329">
    <property type="entry name" value="SERINE/THREONINE-PROTEIN KINASE TNNI3K-RELATED"/>
    <property type="match status" value="1"/>
</dbReference>
<evidence type="ECO:0000256" key="3">
    <source>
        <dbReference type="ARBA" id="ARBA00004613"/>
    </source>
</evidence>
<dbReference type="InterPro" id="IPR003368">
    <property type="entry name" value="POMP_repeat"/>
</dbReference>
<dbReference type="InterPro" id="IPR011050">
    <property type="entry name" value="Pectin_lyase_fold/virulence"/>
</dbReference>
<feature type="domain" description="Protein kinase" evidence="10">
    <location>
        <begin position="826"/>
        <end position="1132"/>
    </location>
</feature>
<keyword evidence="8" id="KW-1133">Transmembrane helix</keyword>
<evidence type="ECO:0000313" key="11">
    <source>
        <dbReference type="EMBL" id="KAG2381550.1"/>
    </source>
</evidence>
<dbReference type="SUPFAM" id="SSF51126">
    <property type="entry name" value="Pectin lyase-like"/>
    <property type="match status" value="1"/>
</dbReference>
<dbReference type="PROSITE" id="PS00108">
    <property type="entry name" value="PROTEIN_KINASE_ST"/>
    <property type="match status" value="1"/>
</dbReference>
<dbReference type="SMART" id="SM00220">
    <property type="entry name" value="S_TKc"/>
    <property type="match status" value="1"/>
</dbReference>
<evidence type="ECO:0000256" key="1">
    <source>
        <dbReference type="ARBA" id="ARBA00004196"/>
    </source>
</evidence>
<dbReference type="CDD" id="cd13999">
    <property type="entry name" value="STKc_MAP3K-like"/>
    <property type="match status" value="1"/>
</dbReference>
<gene>
    <name evidence="11" type="ORF">C9374_005934</name>
</gene>
<dbReference type="InterPro" id="IPR008271">
    <property type="entry name" value="Ser/Thr_kinase_AS"/>
</dbReference>
<keyword evidence="4" id="KW-0964">Secreted</keyword>
<dbReference type="SUPFAM" id="SSF56112">
    <property type="entry name" value="Protein kinase-like (PK-like)"/>
    <property type="match status" value="1"/>
</dbReference>
<comment type="subcellular location">
    <subcellularLocation>
        <location evidence="1">Cell envelope</location>
    </subcellularLocation>
    <subcellularLocation>
        <location evidence="2">Cell outer membrane</location>
    </subcellularLocation>
    <subcellularLocation>
        <location evidence="3">Secreted</location>
    </subcellularLocation>
</comment>